<evidence type="ECO:0000256" key="1">
    <source>
        <dbReference type="ARBA" id="ARBA00001933"/>
    </source>
</evidence>
<evidence type="ECO:0000256" key="2">
    <source>
        <dbReference type="ARBA" id="ARBA00022576"/>
    </source>
</evidence>
<dbReference type="PANTHER" id="PTHR42885">
    <property type="entry name" value="HISTIDINOL-PHOSPHATE AMINOTRANSFERASE-RELATED"/>
    <property type="match status" value="1"/>
</dbReference>
<evidence type="ECO:0000256" key="4">
    <source>
        <dbReference type="ARBA" id="ARBA00022898"/>
    </source>
</evidence>
<dbReference type="CDD" id="cd00609">
    <property type="entry name" value="AAT_like"/>
    <property type="match status" value="1"/>
</dbReference>
<dbReference type="Pfam" id="PF00155">
    <property type="entry name" value="Aminotran_1_2"/>
    <property type="match status" value="1"/>
</dbReference>
<evidence type="ECO:0000259" key="5">
    <source>
        <dbReference type="Pfam" id="PF00155"/>
    </source>
</evidence>
<dbReference type="PANTHER" id="PTHR42885:SF2">
    <property type="entry name" value="HISTIDINOL-PHOSPHATE AMINOTRANSFERASE"/>
    <property type="match status" value="1"/>
</dbReference>
<dbReference type="InterPro" id="IPR015424">
    <property type="entry name" value="PyrdxlP-dep_Trfase"/>
</dbReference>
<comment type="cofactor">
    <cofactor evidence="1">
        <name>pyridoxal 5'-phosphate</name>
        <dbReference type="ChEBI" id="CHEBI:597326"/>
    </cofactor>
</comment>
<dbReference type="EMBL" id="UINC01095185">
    <property type="protein sequence ID" value="SVC51067.1"/>
    <property type="molecule type" value="Genomic_DNA"/>
</dbReference>
<name>A0A382MTF9_9ZZZZ</name>
<dbReference type="InterPro" id="IPR004839">
    <property type="entry name" value="Aminotransferase_I/II_large"/>
</dbReference>
<protein>
    <recommendedName>
        <fullName evidence="5">Aminotransferase class I/classII large domain-containing protein</fullName>
    </recommendedName>
</protein>
<gene>
    <name evidence="6" type="ORF">METZ01_LOCUS303921</name>
</gene>
<sequence length="205" mass="22244">MMLPHLANFTGFDPADPLEVMAARSGIPPERIIRLNANENPYGPSPKVLKALLAIKPHLYPDPQQRLVRRALADFTGFTSEHIIVGAGSDEIIDLLFRLVVGKGDSIIECSPTFGMYSFGARLASATTKSIPRDNRFEIDIDSTLGAIDSTTKIVFINSPNNPTGNIISSSDMKSLLQTGLLVVVDEAYSEFADRVNQLANALSN</sequence>
<feature type="non-terminal residue" evidence="6">
    <location>
        <position position="205"/>
    </location>
</feature>
<keyword evidence="3" id="KW-0808">Transferase</keyword>
<keyword evidence="4" id="KW-0663">Pyridoxal phosphate</keyword>
<reference evidence="6" key="1">
    <citation type="submission" date="2018-05" db="EMBL/GenBank/DDBJ databases">
        <authorList>
            <person name="Lanie J.A."/>
            <person name="Ng W.-L."/>
            <person name="Kazmierczak K.M."/>
            <person name="Andrzejewski T.M."/>
            <person name="Davidsen T.M."/>
            <person name="Wayne K.J."/>
            <person name="Tettelin H."/>
            <person name="Glass J.I."/>
            <person name="Rusch D."/>
            <person name="Podicherti R."/>
            <person name="Tsui H.-C.T."/>
            <person name="Winkler M.E."/>
        </authorList>
    </citation>
    <scope>NUCLEOTIDE SEQUENCE</scope>
</reference>
<accession>A0A382MTF9</accession>
<feature type="domain" description="Aminotransferase class I/classII large" evidence="5">
    <location>
        <begin position="31"/>
        <end position="194"/>
    </location>
</feature>
<dbReference type="AlphaFoldDB" id="A0A382MTF9"/>
<evidence type="ECO:0000256" key="3">
    <source>
        <dbReference type="ARBA" id="ARBA00022679"/>
    </source>
</evidence>
<proteinExistence type="predicted"/>
<evidence type="ECO:0000313" key="6">
    <source>
        <dbReference type="EMBL" id="SVC51067.1"/>
    </source>
</evidence>
<dbReference type="InterPro" id="IPR015421">
    <property type="entry name" value="PyrdxlP-dep_Trfase_major"/>
</dbReference>
<dbReference type="GO" id="GO:0008483">
    <property type="term" value="F:transaminase activity"/>
    <property type="evidence" value="ECO:0007669"/>
    <property type="project" value="UniProtKB-KW"/>
</dbReference>
<organism evidence="6">
    <name type="scientific">marine metagenome</name>
    <dbReference type="NCBI Taxonomy" id="408172"/>
    <lineage>
        <taxon>unclassified sequences</taxon>
        <taxon>metagenomes</taxon>
        <taxon>ecological metagenomes</taxon>
    </lineage>
</organism>
<dbReference type="SUPFAM" id="SSF53383">
    <property type="entry name" value="PLP-dependent transferases"/>
    <property type="match status" value="1"/>
</dbReference>
<dbReference type="Gene3D" id="3.40.640.10">
    <property type="entry name" value="Type I PLP-dependent aspartate aminotransferase-like (Major domain)"/>
    <property type="match status" value="1"/>
</dbReference>
<keyword evidence="2" id="KW-0032">Aminotransferase</keyword>
<dbReference type="GO" id="GO:0030170">
    <property type="term" value="F:pyridoxal phosphate binding"/>
    <property type="evidence" value="ECO:0007669"/>
    <property type="project" value="InterPro"/>
</dbReference>